<dbReference type="Proteomes" id="UP001501207">
    <property type="component" value="Unassembled WGS sequence"/>
</dbReference>
<evidence type="ECO:0000313" key="9">
    <source>
        <dbReference type="EMBL" id="GAA4304409.1"/>
    </source>
</evidence>
<keyword evidence="3 7" id="KW-1003">Cell membrane</keyword>
<evidence type="ECO:0000256" key="4">
    <source>
        <dbReference type="ARBA" id="ARBA00022692"/>
    </source>
</evidence>
<organism evidence="9 10">
    <name type="scientific">Compostibacter hankyongensis</name>
    <dbReference type="NCBI Taxonomy" id="1007089"/>
    <lineage>
        <taxon>Bacteria</taxon>
        <taxon>Pseudomonadati</taxon>
        <taxon>Bacteroidota</taxon>
        <taxon>Chitinophagia</taxon>
        <taxon>Chitinophagales</taxon>
        <taxon>Chitinophagaceae</taxon>
        <taxon>Compostibacter</taxon>
    </lineage>
</organism>
<evidence type="ECO:0000256" key="2">
    <source>
        <dbReference type="ARBA" id="ARBA00010792"/>
    </source>
</evidence>
<evidence type="ECO:0000313" key="10">
    <source>
        <dbReference type="Proteomes" id="UP001501207"/>
    </source>
</evidence>
<sequence>MDQLLELFKHLINPQWILEHGGLWLLLFIIFAETGLFVGFFLPGDSLLFVTGMTLSASGHINGLNVWEVIGVMALAGIAGNFAGYWFGRKSGPLLFKRKDSLLFKKKHLEAAHAFYEKYGGGAIVFARFLPFIRTFAPIVAGVVKMEYKKFIVYNIIGSVAWVCSMILLGYYLGKAIPGLDEHLELIVLGIIIITTAPVLLRFFLGKKKSPAVPPINP</sequence>
<comment type="subcellular location">
    <subcellularLocation>
        <location evidence="1 7">Cell membrane</location>
        <topology evidence="1 7">Multi-pass membrane protein</topology>
    </subcellularLocation>
</comment>
<evidence type="ECO:0000256" key="1">
    <source>
        <dbReference type="ARBA" id="ARBA00004651"/>
    </source>
</evidence>
<keyword evidence="6 7" id="KW-0472">Membrane</keyword>
<keyword evidence="5 7" id="KW-1133">Transmembrane helix</keyword>
<feature type="transmembrane region" description="Helical" evidence="7">
    <location>
        <begin position="186"/>
        <end position="205"/>
    </location>
</feature>
<keyword evidence="4 7" id="KW-0812">Transmembrane</keyword>
<evidence type="ECO:0000259" key="8">
    <source>
        <dbReference type="Pfam" id="PF09335"/>
    </source>
</evidence>
<evidence type="ECO:0000256" key="5">
    <source>
        <dbReference type="ARBA" id="ARBA00022989"/>
    </source>
</evidence>
<accession>A0ABP8FIK4</accession>
<evidence type="ECO:0000256" key="3">
    <source>
        <dbReference type="ARBA" id="ARBA00022475"/>
    </source>
</evidence>
<reference evidence="10" key="1">
    <citation type="journal article" date="2019" name="Int. J. Syst. Evol. Microbiol.">
        <title>The Global Catalogue of Microorganisms (GCM) 10K type strain sequencing project: providing services to taxonomists for standard genome sequencing and annotation.</title>
        <authorList>
            <consortium name="The Broad Institute Genomics Platform"/>
            <consortium name="The Broad Institute Genome Sequencing Center for Infectious Disease"/>
            <person name="Wu L."/>
            <person name="Ma J."/>
        </authorList>
    </citation>
    <scope>NUCLEOTIDE SEQUENCE [LARGE SCALE GENOMIC DNA]</scope>
    <source>
        <strain evidence="10">JCM 17664</strain>
    </source>
</reference>
<keyword evidence="10" id="KW-1185">Reference proteome</keyword>
<comment type="similarity">
    <text evidence="2 7">Belongs to the DedA family.</text>
</comment>
<dbReference type="Pfam" id="PF09335">
    <property type="entry name" value="VTT_dom"/>
    <property type="match status" value="1"/>
</dbReference>
<evidence type="ECO:0000256" key="7">
    <source>
        <dbReference type="RuleBase" id="RU367016"/>
    </source>
</evidence>
<feature type="domain" description="VTT" evidence="8">
    <location>
        <begin position="42"/>
        <end position="171"/>
    </location>
</feature>
<name>A0ABP8FIK4_9BACT</name>
<evidence type="ECO:0000256" key="6">
    <source>
        <dbReference type="ARBA" id="ARBA00023136"/>
    </source>
</evidence>
<dbReference type="InterPro" id="IPR032816">
    <property type="entry name" value="VTT_dom"/>
</dbReference>
<dbReference type="PANTHER" id="PTHR30353:SF0">
    <property type="entry name" value="TRANSMEMBRANE PROTEIN"/>
    <property type="match status" value="1"/>
</dbReference>
<feature type="transmembrane region" description="Helical" evidence="7">
    <location>
        <begin position="64"/>
        <end position="88"/>
    </location>
</feature>
<gene>
    <name evidence="9" type="ORF">GCM10023143_08800</name>
</gene>
<feature type="transmembrane region" description="Helical" evidence="7">
    <location>
        <begin position="152"/>
        <end position="174"/>
    </location>
</feature>
<protein>
    <submittedName>
        <fullName evidence="9">VTT domain-containing protein</fullName>
    </submittedName>
</protein>
<dbReference type="RefSeq" id="WP_344975968.1">
    <property type="nucleotide sequence ID" value="NZ_BAABFN010000001.1"/>
</dbReference>
<feature type="transmembrane region" description="Helical" evidence="7">
    <location>
        <begin position="21"/>
        <end position="44"/>
    </location>
</feature>
<dbReference type="EMBL" id="BAABFN010000001">
    <property type="protein sequence ID" value="GAA4304409.1"/>
    <property type="molecule type" value="Genomic_DNA"/>
</dbReference>
<dbReference type="PANTHER" id="PTHR30353">
    <property type="entry name" value="INNER MEMBRANE PROTEIN DEDA-RELATED"/>
    <property type="match status" value="1"/>
</dbReference>
<proteinExistence type="inferred from homology"/>
<dbReference type="InterPro" id="IPR032818">
    <property type="entry name" value="DedA-like"/>
</dbReference>
<comment type="caution">
    <text evidence="9">The sequence shown here is derived from an EMBL/GenBank/DDBJ whole genome shotgun (WGS) entry which is preliminary data.</text>
</comment>